<reference evidence="6 7" key="1">
    <citation type="submission" date="2017-03" db="EMBL/GenBank/DDBJ databases">
        <title>Lifting the veil on microbial sulfur biogeochemistry in mining wastewaters.</title>
        <authorList>
            <person name="Kantor R.S."/>
            <person name="Colenbrander Nelson T."/>
            <person name="Marshall S."/>
            <person name="Bennett D."/>
            <person name="Apte S."/>
            <person name="Camacho D."/>
            <person name="Thomas B.C."/>
            <person name="Warren L.A."/>
            <person name="Banfield J.F."/>
        </authorList>
    </citation>
    <scope>NUCLEOTIDE SEQUENCE [LARGE SCALE GENOMIC DNA]</scope>
    <source>
        <strain evidence="6">32-69-9</strain>
    </source>
</reference>
<sequence length="359" mass="38970">MMRSSLTDDDTTASRAGLKPGKRPTINDVARIAGVSKKTVSRVINQSPFVREETRVKVSAVIDDLGFTPDVQARGLAFRRSFLVGLIYDNPSPNYVVNMQQGVLDALRGSGLELVVHPCDRSNPALVSEIRAFVERQKLFGVILPPSVSEDEAVIDVLRELDCPYVRIASVSLDAPERMLVTNDHLGAAEAGRHLADLGHRRIGFISGPTLFRSSAVRGGGLRDALAERGVALDERLVVEGAYTFESGVEAAKSLLALDPRPTAIFTGNDEMALGVFKVARDMGLEIPRDLSVVGYDDLPMASRVWPNLTSVRLPIRDMGRMAAEKLLAPMRGLDPAKLDQPEVRPSLVVRDSATALKP</sequence>
<dbReference type="CDD" id="cd01392">
    <property type="entry name" value="HTH_LacI"/>
    <property type="match status" value="1"/>
</dbReference>
<evidence type="ECO:0000256" key="2">
    <source>
        <dbReference type="ARBA" id="ARBA00023125"/>
    </source>
</evidence>
<dbReference type="Proteomes" id="UP000215595">
    <property type="component" value="Unassembled WGS sequence"/>
</dbReference>
<dbReference type="Gene3D" id="1.10.260.40">
    <property type="entry name" value="lambda repressor-like DNA-binding domains"/>
    <property type="match status" value="1"/>
</dbReference>
<dbReference type="SMART" id="SM00354">
    <property type="entry name" value="HTH_LACI"/>
    <property type="match status" value="1"/>
</dbReference>
<feature type="region of interest" description="Disordered" evidence="4">
    <location>
        <begin position="1"/>
        <end position="24"/>
    </location>
</feature>
<dbReference type="Pfam" id="PF13377">
    <property type="entry name" value="Peripla_BP_3"/>
    <property type="match status" value="1"/>
</dbReference>
<proteinExistence type="predicted"/>
<dbReference type="EMBL" id="NCEB01000006">
    <property type="protein sequence ID" value="OYX34988.1"/>
    <property type="molecule type" value="Genomic_DNA"/>
</dbReference>
<accession>A0A258FSN2</accession>
<dbReference type="CDD" id="cd01545">
    <property type="entry name" value="PBP1_SalR"/>
    <property type="match status" value="1"/>
</dbReference>
<dbReference type="GO" id="GO:0003700">
    <property type="term" value="F:DNA-binding transcription factor activity"/>
    <property type="evidence" value="ECO:0007669"/>
    <property type="project" value="TreeGrafter"/>
</dbReference>
<organism evidence="6 7">
    <name type="scientific">Brevundimonas subvibrioides</name>
    <dbReference type="NCBI Taxonomy" id="74313"/>
    <lineage>
        <taxon>Bacteria</taxon>
        <taxon>Pseudomonadati</taxon>
        <taxon>Pseudomonadota</taxon>
        <taxon>Alphaproteobacteria</taxon>
        <taxon>Caulobacterales</taxon>
        <taxon>Caulobacteraceae</taxon>
        <taxon>Brevundimonas</taxon>
    </lineage>
</organism>
<evidence type="ECO:0000256" key="3">
    <source>
        <dbReference type="ARBA" id="ARBA00023163"/>
    </source>
</evidence>
<evidence type="ECO:0000256" key="1">
    <source>
        <dbReference type="ARBA" id="ARBA00023015"/>
    </source>
</evidence>
<feature type="domain" description="HTH lacI-type" evidence="5">
    <location>
        <begin position="24"/>
        <end position="78"/>
    </location>
</feature>
<dbReference type="PROSITE" id="PS50932">
    <property type="entry name" value="HTH_LACI_2"/>
    <property type="match status" value="1"/>
</dbReference>
<dbReference type="SUPFAM" id="SSF47413">
    <property type="entry name" value="lambda repressor-like DNA-binding domains"/>
    <property type="match status" value="1"/>
</dbReference>
<dbReference type="PRINTS" id="PR00036">
    <property type="entry name" value="HTHLACI"/>
</dbReference>
<name>A0A258FSN2_9CAUL</name>
<dbReference type="PANTHER" id="PTHR30146:SF153">
    <property type="entry name" value="LACTOSE OPERON REPRESSOR"/>
    <property type="match status" value="1"/>
</dbReference>
<dbReference type="GO" id="GO:0000976">
    <property type="term" value="F:transcription cis-regulatory region binding"/>
    <property type="evidence" value="ECO:0007669"/>
    <property type="project" value="TreeGrafter"/>
</dbReference>
<dbReference type="SUPFAM" id="SSF53822">
    <property type="entry name" value="Periplasmic binding protein-like I"/>
    <property type="match status" value="1"/>
</dbReference>
<keyword evidence="3" id="KW-0804">Transcription</keyword>
<evidence type="ECO:0000313" key="7">
    <source>
        <dbReference type="Proteomes" id="UP000215595"/>
    </source>
</evidence>
<dbReference type="PROSITE" id="PS00356">
    <property type="entry name" value="HTH_LACI_1"/>
    <property type="match status" value="1"/>
</dbReference>
<dbReference type="AlphaFoldDB" id="A0A258FSN2"/>
<protein>
    <submittedName>
        <fullName evidence="6">LacI family transcriptional regulator</fullName>
    </submittedName>
</protein>
<dbReference type="PANTHER" id="PTHR30146">
    <property type="entry name" value="LACI-RELATED TRANSCRIPTIONAL REPRESSOR"/>
    <property type="match status" value="1"/>
</dbReference>
<comment type="caution">
    <text evidence="6">The sequence shown here is derived from an EMBL/GenBank/DDBJ whole genome shotgun (WGS) entry which is preliminary data.</text>
</comment>
<evidence type="ECO:0000313" key="6">
    <source>
        <dbReference type="EMBL" id="OYX34988.1"/>
    </source>
</evidence>
<keyword evidence="1" id="KW-0805">Transcription regulation</keyword>
<dbReference type="InterPro" id="IPR000843">
    <property type="entry name" value="HTH_LacI"/>
</dbReference>
<keyword evidence="2" id="KW-0238">DNA-binding</keyword>
<dbReference type="Pfam" id="PF00356">
    <property type="entry name" value="LacI"/>
    <property type="match status" value="1"/>
</dbReference>
<dbReference type="InterPro" id="IPR010982">
    <property type="entry name" value="Lambda_DNA-bd_dom_sf"/>
</dbReference>
<gene>
    <name evidence="6" type="ORF">B7Z01_03650</name>
</gene>
<evidence type="ECO:0000256" key="4">
    <source>
        <dbReference type="SAM" id="MobiDB-lite"/>
    </source>
</evidence>
<dbReference type="InterPro" id="IPR028082">
    <property type="entry name" value="Peripla_BP_I"/>
</dbReference>
<dbReference type="InterPro" id="IPR046335">
    <property type="entry name" value="LacI/GalR-like_sensor"/>
</dbReference>
<evidence type="ECO:0000259" key="5">
    <source>
        <dbReference type="PROSITE" id="PS50932"/>
    </source>
</evidence>
<dbReference type="Gene3D" id="3.40.50.2300">
    <property type="match status" value="2"/>
</dbReference>